<reference evidence="5" key="1">
    <citation type="submission" date="2016-10" db="EMBL/GenBank/DDBJ databases">
        <authorList>
            <person name="Varghese N."/>
            <person name="Submissions S."/>
        </authorList>
    </citation>
    <scope>NUCLEOTIDE SEQUENCE [LARGE SCALE GENOMIC DNA]</scope>
    <source>
        <strain evidence="5">DSM 24536</strain>
    </source>
</reference>
<gene>
    <name evidence="4" type="ORF">SAMN05421813_104129</name>
</gene>
<dbReference type="CDD" id="cd03809">
    <property type="entry name" value="GT4_MtfB-like"/>
    <property type="match status" value="1"/>
</dbReference>
<keyword evidence="1 4" id="KW-0808">Transferase</keyword>
<dbReference type="OrthoDB" id="9801609at2"/>
<dbReference type="SUPFAM" id="SSF53756">
    <property type="entry name" value="UDP-Glycosyltransferase/glycogen phosphorylase"/>
    <property type="match status" value="1"/>
</dbReference>
<dbReference type="Pfam" id="PF00534">
    <property type="entry name" value="Glycos_transf_1"/>
    <property type="match status" value="1"/>
</dbReference>
<dbReference type="AlphaFoldDB" id="A0A1G9PIP3"/>
<evidence type="ECO:0000259" key="2">
    <source>
        <dbReference type="Pfam" id="PF00534"/>
    </source>
</evidence>
<name>A0A1G9PIP3_9SPHI</name>
<dbReference type="Proteomes" id="UP000199226">
    <property type="component" value="Unassembled WGS sequence"/>
</dbReference>
<dbReference type="InterPro" id="IPR001296">
    <property type="entry name" value="Glyco_trans_1"/>
</dbReference>
<evidence type="ECO:0000313" key="4">
    <source>
        <dbReference type="EMBL" id="SDL98077.1"/>
    </source>
</evidence>
<evidence type="ECO:0000259" key="3">
    <source>
        <dbReference type="Pfam" id="PF13439"/>
    </source>
</evidence>
<dbReference type="EMBL" id="FNHH01000004">
    <property type="protein sequence ID" value="SDL98077.1"/>
    <property type="molecule type" value="Genomic_DNA"/>
</dbReference>
<dbReference type="InterPro" id="IPR028098">
    <property type="entry name" value="Glyco_trans_4-like_N"/>
</dbReference>
<dbReference type="PANTHER" id="PTHR46401:SF2">
    <property type="entry name" value="GLYCOSYLTRANSFERASE WBBK-RELATED"/>
    <property type="match status" value="1"/>
</dbReference>
<sequence>MKIGFDGKRVTQNFTGLGNYSRYVLKILAEYYPENQYTVFVSKANHNSSYFPEYPSIHFHFPKNQLIKNYWRSAGIVKDLRKEKIELFHGLSNEIPFGLKKAGIPSVVTIHDLIFYRYPKYYPFLDRKIYEFKVRYASEHADKIIAVSEQTKSDLINFFNVDESRIEVIYQNCDPIFMSEVSEQEKTRIRSAYNLPEEFLLNVGTIETRKNSLLIVKALKKLKANIHLVIIGKETLYTQVVKDFISNNNLMSRVHFLKNVSFQDLPGIYQQARIFIYPSEFEGFGIPVVEALSSGVPVIAAKGSCLEEAGGKGSIYVDPNDSDELADQINLVINNTKKRELMIRSGFEHIINFSNQKIADKLFKLYQNLI</sequence>
<accession>A0A1G9PIP3</accession>
<dbReference type="Gene3D" id="3.40.50.2000">
    <property type="entry name" value="Glycogen Phosphorylase B"/>
    <property type="match status" value="2"/>
</dbReference>
<evidence type="ECO:0000313" key="5">
    <source>
        <dbReference type="Proteomes" id="UP000199226"/>
    </source>
</evidence>
<keyword evidence="5" id="KW-1185">Reference proteome</keyword>
<feature type="domain" description="Glycosyl transferase family 1" evidence="2">
    <location>
        <begin position="185"/>
        <end position="346"/>
    </location>
</feature>
<dbReference type="PANTHER" id="PTHR46401">
    <property type="entry name" value="GLYCOSYLTRANSFERASE WBBK-RELATED"/>
    <property type="match status" value="1"/>
</dbReference>
<dbReference type="RefSeq" id="WP_090700840.1">
    <property type="nucleotide sequence ID" value="NZ_FNHH01000004.1"/>
</dbReference>
<dbReference type="GO" id="GO:0016757">
    <property type="term" value="F:glycosyltransferase activity"/>
    <property type="evidence" value="ECO:0007669"/>
    <property type="project" value="InterPro"/>
</dbReference>
<dbReference type="STRING" id="990371.SAMN05421813_104129"/>
<organism evidence="4 5">
    <name type="scientific">Daejeonella rubra</name>
    <dbReference type="NCBI Taxonomy" id="990371"/>
    <lineage>
        <taxon>Bacteria</taxon>
        <taxon>Pseudomonadati</taxon>
        <taxon>Bacteroidota</taxon>
        <taxon>Sphingobacteriia</taxon>
        <taxon>Sphingobacteriales</taxon>
        <taxon>Sphingobacteriaceae</taxon>
        <taxon>Daejeonella</taxon>
    </lineage>
</organism>
<protein>
    <submittedName>
        <fullName evidence="4">Glycosyltransferase involved in cell wall bisynthesis</fullName>
    </submittedName>
</protein>
<feature type="domain" description="Glycosyltransferase subfamily 4-like N-terminal" evidence="3">
    <location>
        <begin position="28"/>
        <end position="170"/>
    </location>
</feature>
<dbReference type="Pfam" id="PF13439">
    <property type="entry name" value="Glyco_transf_4"/>
    <property type="match status" value="1"/>
</dbReference>
<evidence type="ECO:0000256" key="1">
    <source>
        <dbReference type="ARBA" id="ARBA00022679"/>
    </source>
</evidence>
<proteinExistence type="predicted"/>